<organism evidence="2 3">
    <name type="scientific">Oleomonas cavernae</name>
    <dbReference type="NCBI Taxonomy" id="2320859"/>
    <lineage>
        <taxon>Bacteria</taxon>
        <taxon>Pseudomonadati</taxon>
        <taxon>Pseudomonadota</taxon>
        <taxon>Alphaproteobacteria</taxon>
        <taxon>Acetobacterales</taxon>
        <taxon>Acetobacteraceae</taxon>
        <taxon>Oleomonas</taxon>
    </lineage>
</organism>
<keyword evidence="3" id="KW-1185">Reference proteome</keyword>
<dbReference type="OrthoDB" id="7054557at2"/>
<dbReference type="Pfam" id="PF13410">
    <property type="entry name" value="GST_C_2"/>
    <property type="match status" value="1"/>
</dbReference>
<dbReference type="RefSeq" id="WP_119778550.1">
    <property type="nucleotide sequence ID" value="NZ_QYUK01000011.1"/>
</dbReference>
<dbReference type="Pfam" id="PF13417">
    <property type="entry name" value="GST_N_3"/>
    <property type="match status" value="1"/>
</dbReference>
<keyword evidence="2" id="KW-0808">Transferase</keyword>
<sequence>MSRATAPYVVYGAPPSLYTGKTRSYMRKMGLPYVERLPSDPAYAERVMPAVGKLWLPVLEAPDGTLVQDTTQIIDYLEACEPVASCYPAGPRQLVAALLIELYGDEGLTRQAMHFRWSFPDYNGRFMAMNIGRLFSPTASEDEARAVAAGTMRHLAGYLPAIGVTPETIPVVEAQYFDLLAVLDAHFLHHPYLFGGRPSIGDFGLMGPLYAHLGRDPYPAMLMAKHADRVQRWVERMNAQEIDSPEFPGLAPAFLAGDEIPQSLQALLALVARDYLPELQQSVAMLNDWLTVNAVEEGAPIVPPGTRNTLGTIAPVIRGVPHPQRMRHYPLWMLQRVTDAYDRLAAPDRQAVDALFAGVGLGDLPRLRTTRRIERRNHQEVWGAPVESR</sequence>
<evidence type="ECO:0000259" key="1">
    <source>
        <dbReference type="Pfam" id="PF13417"/>
    </source>
</evidence>
<feature type="domain" description="GST N-terminal" evidence="1">
    <location>
        <begin position="11"/>
        <end position="79"/>
    </location>
</feature>
<dbReference type="InterPro" id="IPR036249">
    <property type="entry name" value="Thioredoxin-like_sf"/>
</dbReference>
<evidence type="ECO:0000313" key="2">
    <source>
        <dbReference type="EMBL" id="RJF87914.1"/>
    </source>
</evidence>
<dbReference type="AlphaFoldDB" id="A0A418WD42"/>
<accession>A0A418WD42</accession>
<dbReference type="InterPro" id="IPR036282">
    <property type="entry name" value="Glutathione-S-Trfase_C_sf"/>
</dbReference>
<reference evidence="2 3" key="1">
    <citation type="submission" date="2018-09" db="EMBL/GenBank/DDBJ databases">
        <authorList>
            <person name="Zhu H."/>
        </authorList>
    </citation>
    <scope>NUCLEOTIDE SEQUENCE [LARGE SCALE GENOMIC DNA]</scope>
    <source>
        <strain evidence="2 3">K1W22B-8</strain>
    </source>
</reference>
<dbReference type="InterPro" id="IPR004045">
    <property type="entry name" value="Glutathione_S-Trfase_N"/>
</dbReference>
<gene>
    <name evidence="2" type="ORF">D3874_13525</name>
</gene>
<evidence type="ECO:0000313" key="3">
    <source>
        <dbReference type="Proteomes" id="UP000284605"/>
    </source>
</evidence>
<dbReference type="GO" id="GO:0016740">
    <property type="term" value="F:transferase activity"/>
    <property type="evidence" value="ECO:0007669"/>
    <property type="project" value="UniProtKB-KW"/>
</dbReference>
<dbReference type="Gene3D" id="1.20.1050.10">
    <property type="match status" value="2"/>
</dbReference>
<comment type="caution">
    <text evidence="2">The sequence shown here is derived from an EMBL/GenBank/DDBJ whole genome shotgun (WGS) entry which is preliminary data.</text>
</comment>
<proteinExistence type="predicted"/>
<dbReference type="Gene3D" id="3.40.30.10">
    <property type="entry name" value="Glutaredoxin"/>
    <property type="match status" value="1"/>
</dbReference>
<dbReference type="Proteomes" id="UP000284605">
    <property type="component" value="Unassembled WGS sequence"/>
</dbReference>
<dbReference type="SUPFAM" id="SSF47616">
    <property type="entry name" value="GST C-terminal domain-like"/>
    <property type="match status" value="1"/>
</dbReference>
<name>A0A418WD42_9PROT</name>
<protein>
    <submittedName>
        <fullName evidence="2">Glutathione S-transferase</fullName>
    </submittedName>
</protein>
<dbReference type="EMBL" id="QYUK01000011">
    <property type="protein sequence ID" value="RJF87914.1"/>
    <property type="molecule type" value="Genomic_DNA"/>
</dbReference>
<dbReference type="SUPFAM" id="SSF52833">
    <property type="entry name" value="Thioredoxin-like"/>
    <property type="match status" value="1"/>
</dbReference>